<dbReference type="GO" id="GO:0000160">
    <property type="term" value="P:phosphorelay signal transduction system"/>
    <property type="evidence" value="ECO:0007669"/>
    <property type="project" value="UniProtKB-KW"/>
</dbReference>
<dbReference type="InterPro" id="IPR036890">
    <property type="entry name" value="HATPase_C_sf"/>
</dbReference>
<feature type="domain" description="Histidine kinase" evidence="6">
    <location>
        <begin position="1"/>
        <end position="102"/>
    </location>
</feature>
<evidence type="ECO:0000259" key="6">
    <source>
        <dbReference type="PROSITE" id="PS50109"/>
    </source>
</evidence>
<evidence type="ECO:0000256" key="1">
    <source>
        <dbReference type="ARBA" id="ARBA00000085"/>
    </source>
</evidence>
<dbReference type="GO" id="GO:0004673">
    <property type="term" value="F:protein histidine kinase activity"/>
    <property type="evidence" value="ECO:0007669"/>
    <property type="project" value="UniProtKB-EC"/>
</dbReference>
<evidence type="ECO:0000256" key="3">
    <source>
        <dbReference type="ARBA" id="ARBA00022679"/>
    </source>
</evidence>
<reference evidence="7 8" key="1">
    <citation type="submission" date="2020-04" db="EMBL/GenBank/DDBJ databases">
        <authorList>
            <person name="De Canck E."/>
        </authorList>
    </citation>
    <scope>NUCLEOTIDE SEQUENCE [LARGE SCALE GENOMIC DNA]</scope>
    <source>
        <strain evidence="7 8">LMG 29542</strain>
    </source>
</reference>
<keyword evidence="5" id="KW-0902">Two-component regulatory system</keyword>
<comment type="catalytic activity">
    <reaction evidence="1">
        <text>ATP + protein L-histidine = ADP + protein N-phospho-L-histidine.</text>
        <dbReference type="EC" id="2.7.13.3"/>
    </reaction>
</comment>
<evidence type="ECO:0000256" key="5">
    <source>
        <dbReference type="ARBA" id="ARBA00023012"/>
    </source>
</evidence>
<dbReference type="InterPro" id="IPR003594">
    <property type="entry name" value="HATPase_dom"/>
</dbReference>
<dbReference type="RefSeq" id="WP_217478099.1">
    <property type="nucleotide sequence ID" value="NZ_CADIKH010000077.1"/>
</dbReference>
<accession>A0A6J5F591</accession>
<dbReference type="AlphaFoldDB" id="A0A6J5F591"/>
<keyword evidence="4" id="KW-0418">Kinase</keyword>
<name>A0A6J5F591_9BURK</name>
<keyword evidence="3 7" id="KW-0808">Transferase</keyword>
<sequence>MRQQTFTLQMPDGTLRIEVDPVRLAQAVTNLLHNAVKYTPTGGNIRMTVQADGIDLIISVRDNGLGISGGLLPHAFELFARSSRTIERLLLAQVAWAWASLS</sequence>
<dbReference type="SUPFAM" id="SSF55874">
    <property type="entry name" value="ATPase domain of HSP90 chaperone/DNA topoisomerase II/histidine kinase"/>
    <property type="match status" value="1"/>
</dbReference>
<gene>
    <name evidence="7" type="primary">phoR_2</name>
    <name evidence="7" type="ORF">LMG29542_07277</name>
</gene>
<dbReference type="Pfam" id="PF02518">
    <property type="entry name" value="HATPase_c"/>
    <property type="match status" value="1"/>
</dbReference>
<dbReference type="PANTHER" id="PTHR43711:SF1">
    <property type="entry name" value="HISTIDINE KINASE 1"/>
    <property type="match status" value="1"/>
</dbReference>
<dbReference type="PANTHER" id="PTHR43711">
    <property type="entry name" value="TWO-COMPONENT HISTIDINE KINASE"/>
    <property type="match status" value="1"/>
</dbReference>
<evidence type="ECO:0000313" key="7">
    <source>
        <dbReference type="EMBL" id="CAB3773523.1"/>
    </source>
</evidence>
<organism evidence="7 8">
    <name type="scientific">Paraburkholderia humisilvae</name>
    <dbReference type="NCBI Taxonomy" id="627669"/>
    <lineage>
        <taxon>Bacteria</taxon>
        <taxon>Pseudomonadati</taxon>
        <taxon>Pseudomonadota</taxon>
        <taxon>Betaproteobacteria</taxon>
        <taxon>Burkholderiales</taxon>
        <taxon>Burkholderiaceae</taxon>
        <taxon>Paraburkholderia</taxon>
    </lineage>
</organism>
<keyword evidence="8" id="KW-1185">Reference proteome</keyword>
<dbReference type="Gene3D" id="3.30.565.10">
    <property type="entry name" value="Histidine kinase-like ATPase, C-terminal domain"/>
    <property type="match status" value="1"/>
</dbReference>
<dbReference type="InterPro" id="IPR005467">
    <property type="entry name" value="His_kinase_dom"/>
</dbReference>
<dbReference type="PROSITE" id="PS50109">
    <property type="entry name" value="HIS_KIN"/>
    <property type="match status" value="1"/>
</dbReference>
<proteinExistence type="predicted"/>
<protein>
    <recommendedName>
        <fullName evidence="2">histidine kinase</fullName>
        <ecNumber evidence="2">2.7.13.3</ecNumber>
    </recommendedName>
</protein>
<dbReference type="EC" id="2.7.13.3" evidence="2"/>
<evidence type="ECO:0000256" key="4">
    <source>
        <dbReference type="ARBA" id="ARBA00022777"/>
    </source>
</evidence>
<dbReference type="Proteomes" id="UP000494363">
    <property type="component" value="Unassembled WGS sequence"/>
</dbReference>
<dbReference type="EMBL" id="CADIKH010000077">
    <property type="protein sequence ID" value="CAB3773523.1"/>
    <property type="molecule type" value="Genomic_DNA"/>
</dbReference>
<dbReference type="InterPro" id="IPR050736">
    <property type="entry name" value="Sensor_HK_Regulatory"/>
</dbReference>
<evidence type="ECO:0000313" key="8">
    <source>
        <dbReference type="Proteomes" id="UP000494363"/>
    </source>
</evidence>
<evidence type="ECO:0000256" key="2">
    <source>
        <dbReference type="ARBA" id="ARBA00012438"/>
    </source>
</evidence>